<dbReference type="EMBL" id="JANAKD010000729">
    <property type="protein sequence ID" value="KAJ3489618.1"/>
    <property type="molecule type" value="Genomic_DNA"/>
</dbReference>
<evidence type="ECO:0000313" key="1">
    <source>
        <dbReference type="EMBL" id="KAJ3489618.1"/>
    </source>
</evidence>
<gene>
    <name evidence="1" type="ORF">NLG97_g5960</name>
</gene>
<keyword evidence="2" id="KW-1185">Reference proteome</keyword>
<reference evidence="1" key="1">
    <citation type="submission" date="2022-07" db="EMBL/GenBank/DDBJ databases">
        <title>Genome Sequence of Lecanicillium saksenae.</title>
        <authorList>
            <person name="Buettner E."/>
        </authorList>
    </citation>
    <scope>NUCLEOTIDE SEQUENCE</scope>
    <source>
        <strain evidence="1">VT-O1</strain>
    </source>
</reference>
<protein>
    <submittedName>
        <fullName evidence="1">Uncharacterized protein</fullName>
    </submittedName>
</protein>
<organism evidence="1 2">
    <name type="scientific">Lecanicillium saksenae</name>
    <dbReference type="NCBI Taxonomy" id="468837"/>
    <lineage>
        <taxon>Eukaryota</taxon>
        <taxon>Fungi</taxon>
        <taxon>Dikarya</taxon>
        <taxon>Ascomycota</taxon>
        <taxon>Pezizomycotina</taxon>
        <taxon>Sordariomycetes</taxon>
        <taxon>Hypocreomycetidae</taxon>
        <taxon>Hypocreales</taxon>
        <taxon>Cordycipitaceae</taxon>
        <taxon>Lecanicillium</taxon>
    </lineage>
</organism>
<comment type="caution">
    <text evidence="1">The sequence shown here is derived from an EMBL/GenBank/DDBJ whole genome shotgun (WGS) entry which is preliminary data.</text>
</comment>
<accession>A0ACC1QUU2</accession>
<proteinExistence type="predicted"/>
<name>A0ACC1QUU2_9HYPO</name>
<dbReference type="Proteomes" id="UP001148737">
    <property type="component" value="Unassembled WGS sequence"/>
</dbReference>
<sequence length="155" mass="17903">MFSDLPLELRLKIWFFTIPDDDEKVCLSWPCGVSTASQDDGQVRPLEDLPMLPVIVDVAFLHSMHVCRESRAEAQDKKQNGVRCRASHVARMTPFRHVRPELDVLYLSHDSIHHLMLLDDRQYSFMGSLGLNAAQEACYVLMDIFPRTRRLTIYV</sequence>
<evidence type="ECO:0000313" key="2">
    <source>
        <dbReference type="Proteomes" id="UP001148737"/>
    </source>
</evidence>